<keyword evidence="3" id="KW-1185">Reference proteome</keyword>
<reference evidence="2 3" key="1">
    <citation type="submission" date="2020-11" db="EMBL/GenBank/DDBJ databases">
        <title>Fusibacter basophilias sp. nov.</title>
        <authorList>
            <person name="Qiu D."/>
        </authorList>
    </citation>
    <scope>NUCLEOTIDE SEQUENCE [LARGE SCALE GENOMIC DNA]</scope>
    <source>
        <strain evidence="2 3">Q10-2</strain>
    </source>
</reference>
<evidence type="ECO:0008006" key="4">
    <source>
        <dbReference type="Google" id="ProtNLM"/>
    </source>
</evidence>
<comment type="caution">
    <text evidence="2">The sequence shown here is derived from an EMBL/GenBank/DDBJ whole genome shotgun (WGS) entry which is preliminary data.</text>
</comment>
<name>A0ABR9ZN96_9FIRM</name>
<proteinExistence type="predicted"/>
<keyword evidence="1" id="KW-1133">Transmembrane helix</keyword>
<protein>
    <recommendedName>
        <fullName evidence="4">RND efflux pump membrane fusion protein barrel-sandwich domain-containing protein</fullName>
    </recommendedName>
</protein>
<dbReference type="PANTHER" id="PTHR30469">
    <property type="entry name" value="MULTIDRUG RESISTANCE PROTEIN MDTA"/>
    <property type="match status" value="1"/>
</dbReference>
<keyword evidence="1" id="KW-0812">Transmembrane</keyword>
<dbReference type="RefSeq" id="WP_194700134.1">
    <property type="nucleotide sequence ID" value="NZ_JADKNH010000001.1"/>
</dbReference>
<keyword evidence="1" id="KW-0472">Membrane</keyword>
<evidence type="ECO:0000256" key="1">
    <source>
        <dbReference type="SAM" id="Phobius"/>
    </source>
</evidence>
<evidence type="ECO:0000313" key="2">
    <source>
        <dbReference type="EMBL" id="MBF4691904.1"/>
    </source>
</evidence>
<organism evidence="2 3">
    <name type="scientific">Fusibacter ferrireducens</name>
    <dbReference type="NCBI Taxonomy" id="2785058"/>
    <lineage>
        <taxon>Bacteria</taxon>
        <taxon>Bacillati</taxon>
        <taxon>Bacillota</taxon>
        <taxon>Clostridia</taxon>
        <taxon>Eubacteriales</taxon>
        <taxon>Eubacteriales Family XII. Incertae Sedis</taxon>
        <taxon>Fusibacter</taxon>
    </lineage>
</organism>
<sequence length="368" mass="41761">MQNSYDVKKRSPFKRIGGILIIALVILTFVSKTIYNYNLPVVTGTLPLNGTLNKIETVREVTEWAKEIKIYTSDDGHVDEVFIKKGDYVLKDQPLVKLSETESRMLARKKNANELKQIDWEINNAELDLSKSKVLYDAGIIAQAEFEKQTRDIEALYAQKETLILDSKNLQKSGAMTLYAPNNMLVLDVPIHEGQELARDECVATCGLSGNFILNCLVSPDNDFIIEGDTCKVKNLSHTFEGVVTEVRPEKNKKKVIVRIQSNDVKFGETFEVEFEKKGVETHILVPNGLVQKDSNGYFLYQIKQREGMFGNEFYIQKLHVYIGDNDHEYTIITKGITFFEPFVLLSNKPLKEGGTVILENEGDFFAK</sequence>
<feature type="transmembrane region" description="Helical" evidence="1">
    <location>
        <begin position="12"/>
        <end position="30"/>
    </location>
</feature>
<gene>
    <name evidence="2" type="ORF">ISU02_02185</name>
</gene>
<dbReference type="PANTHER" id="PTHR30469:SF15">
    <property type="entry name" value="HLYD FAMILY OF SECRETION PROTEINS"/>
    <property type="match status" value="1"/>
</dbReference>
<dbReference type="Proteomes" id="UP000614200">
    <property type="component" value="Unassembled WGS sequence"/>
</dbReference>
<accession>A0ABR9ZN96</accession>
<evidence type="ECO:0000313" key="3">
    <source>
        <dbReference type="Proteomes" id="UP000614200"/>
    </source>
</evidence>
<dbReference type="EMBL" id="JADKNH010000001">
    <property type="protein sequence ID" value="MBF4691904.1"/>
    <property type="molecule type" value="Genomic_DNA"/>
</dbReference>
<dbReference type="Gene3D" id="1.10.287.470">
    <property type="entry name" value="Helix hairpin bin"/>
    <property type="match status" value="1"/>
</dbReference>
<dbReference type="Gene3D" id="2.40.50.100">
    <property type="match status" value="1"/>
</dbReference>